<evidence type="ECO:0000313" key="2">
    <source>
        <dbReference type="EMBL" id="GJT40240.1"/>
    </source>
</evidence>
<feature type="domain" description="GAG-pre-integrase" evidence="1">
    <location>
        <begin position="91"/>
        <end position="132"/>
    </location>
</feature>
<sequence length="132" mass="14893">MMNGLGSFRNVGILHVQYVVVIQGEVVLVVLMLEMTQQCVLFVRDNNCTIEFDAFSFLVKDFMTRRVLLRCNSTGDLYPVTAPSSITHVFLVSQHTWHQHLGHPESEVLCRLVSNNSISCNKEKALVLCHAC</sequence>
<evidence type="ECO:0000259" key="1">
    <source>
        <dbReference type="Pfam" id="PF13976"/>
    </source>
</evidence>
<name>A0ABQ5DMI4_9ASTR</name>
<dbReference type="Pfam" id="PF13976">
    <property type="entry name" value="gag_pre-integrs"/>
    <property type="match status" value="1"/>
</dbReference>
<dbReference type="InterPro" id="IPR025724">
    <property type="entry name" value="GAG-pre-integrase_dom"/>
</dbReference>
<reference evidence="2" key="1">
    <citation type="journal article" date="2022" name="Int. J. Mol. Sci.">
        <title>Draft Genome of Tanacetum Coccineum: Genomic Comparison of Closely Related Tanacetum-Family Plants.</title>
        <authorList>
            <person name="Yamashiro T."/>
            <person name="Shiraishi A."/>
            <person name="Nakayama K."/>
            <person name="Satake H."/>
        </authorList>
    </citation>
    <scope>NUCLEOTIDE SEQUENCE</scope>
</reference>
<dbReference type="EMBL" id="BQNB010015456">
    <property type="protein sequence ID" value="GJT40240.1"/>
    <property type="molecule type" value="Genomic_DNA"/>
</dbReference>
<protein>
    <recommendedName>
        <fullName evidence="1">GAG-pre-integrase domain-containing protein</fullName>
    </recommendedName>
</protein>
<reference evidence="2" key="2">
    <citation type="submission" date="2022-01" db="EMBL/GenBank/DDBJ databases">
        <authorList>
            <person name="Yamashiro T."/>
            <person name="Shiraishi A."/>
            <person name="Satake H."/>
            <person name="Nakayama K."/>
        </authorList>
    </citation>
    <scope>NUCLEOTIDE SEQUENCE</scope>
</reference>
<evidence type="ECO:0000313" key="3">
    <source>
        <dbReference type="Proteomes" id="UP001151760"/>
    </source>
</evidence>
<accession>A0ABQ5DMI4</accession>
<keyword evidence="3" id="KW-1185">Reference proteome</keyword>
<dbReference type="Proteomes" id="UP001151760">
    <property type="component" value="Unassembled WGS sequence"/>
</dbReference>
<organism evidence="2 3">
    <name type="scientific">Tanacetum coccineum</name>
    <dbReference type="NCBI Taxonomy" id="301880"/>
    <lineage>
        <taxon>Eukaryota</taxon>
        <taxon>Viridiplantae</taxon>
        <taxon>Streptophyta</taxon>
        <taxon>Embryophyta</taxon>
        <taxon>Tracheophyta</taxon>
        <taxon>Spermatophyta</taxon>
        <taxon>Magnoliopsida</taxon>
        <taxon>eudicotyledons</taxon>
        <taxon>Gunneridae</taxon>
        <taxon>Pentapetalae</taxon>
        <taxon>asterids</taxon>
        <taxon>campanulids</taxon>
        <taxon>Asterales</taxon>
        <taxon>Asteraceae</taxon>
        <taxon>Asteroideae</taxon>
        <taxon>Anthemideae</taxon>
        <taxon>Anthemidinae</taxon>
        <taxon>Tanacetum</taxon>
    </lineage>
</organism>
<comment type="caution">
    <text evidence="2">The sequence shown here is derived from an EMBL/GenBank/DDBJ whole genome shotgun (WGS) entry which is preliminary data.</text>
</comment>
<gene>
    <name evidence="2" type="ORF">Tco_0940105</name>
</gene>
<proteinExistence type="predicted"/>